<dbReference type="eggNOG" id="ENOG5030NS1">
    <property type="taxonomic scope" value="Bacteria"/>
</dbReference>
<protein>
    <submittedName>
        <fullName evidence="1">Uncharacterized protein</fullName>
    </submittedName>
</protein>
<dbReference type="EMBL" id="AP009608">
    <property type="protein sequence ID" value="BAH69756.1"/>
    <property type="molecule type" value="Genomic_DNA"/>
</dbReference>
<evidence type="ECO:0000313" key="2">
    <source>
        <dbReference type="Proteomes" id="UP000006810"/>
    </source>
</evidence>
<evidence type="ECO:0000313" key="1">
    <source>
        <dbReference type="EMBL" id="BAH69756.1"/>
    </source>
</evidence>
<accession>C4XF34</accession>
<dbReference type="KEGG" id="mfp:MBIO_0492"/>
<dbReference type="AlphaFoldDB" id="C4XF34"/>
<sequence length="73" mass="8887">MYENFSRYNLTMKMPSYKDLNFNIKRELNKLKPKSFEEWKEAKSKVFCIALGKYLTKINSHQPDIFFILQIIY</sequence>
<organism evidence="1 2">
    <name type="scientific">Mycoplasmopsis fermentans (strain ATCC 19989 / NBRC 14854 / NCTC 10117 / PG18)</name>
    <name type="common">Mycoplasma fermentans</name>
    <dbReference type="NCBI Taxonomy" id="496833"/>
    <lineage>
        <taxon>Bacteria</taxon>
        <taxon>Bacillati</taxon>
        <taxon>Mycoplasmatota</taxon>
        <taxon>Mycoplasmoidales</taxon>
        <taxon>Metamycoplasmataceae</taxon>
        <taxon>Mycoplasmopsis</taxon>
    </lineage>
</organism>
<dbReference type="PATRIC" id="fig|496833.3.peg.76"/>
<dbReference type="Proteomes" id="UP000006810">
    <property type="component" value="Chromosome"/>
</dbReference>
<proteinExistence type="predicted"/>
<name>C4XF34_MYCFP</name>
<keyword evidence="2" id="KW-1185">Reference proteome</keyword>
<dbReference type="HOGENOM" id="CLU_2899343_0_0_14"/>
<reference evidence="1 2" key="1">
    <citation type="journal article" date="2009" name="Curr. Microbiol.">
        <title>Molecular cloning and expression of a novel cholinephosphotransferase involved in glycoglycerophospholipid biosynthesis of Mycoplasma fermentans.</title>
        <authorList>
            <person name="Ishida N."/>
            <person name="Irikura D."/>
            <person name="Matsuda K."/>
            <person name="Sato S."/>
            <person name="Asano K."/>
        </authorList>
    </citation>
    <scope>NUCLEOTIDE SEQUENCE [LARGE SCALE GENOMIC DNA]</scope>
    <source>
        <strain evidence="2">ATCC 19989 / NBRC 14854 / NCTC 10117 / PG18</strain>
    </source>
</reference>
<gene>
    <name evidence="1" type="ordered locus">MBIO_0492</name>
</gene>